<name>H1Q3S7_9BACT</name>
<protein>
    <submittedName>
        <fullName evidence="2">Uncharacterized protein</fullName>
    </submittedName>
</protein>
<dbReference type="HOGENOM" id="CLU_2900437_0_0_10"/>
<gene>
    <name evidence="2" type="ORF">HMPREF9140_01565</name>
</gene>
<dbReference type="Proteomes" id="UP000016023">
    <property type="component" value="Unassembled WGS sequence"/>
</dbReference>
<proteinExistence type="predicted"/>
<organism evidence="2 3">
    <name type="scientific">Prevotella micans F0438</name>
    <dbReference type="NCBI Taxonomy" id="883158"/>
    <lineage>
        <taxon>Bacteria</taxon>
        <taxon>Pseudomonadati</taxon>
        <taxon>Bacteroidota</taxon>
        <taxon>Bacteroidia</taxon>
        <taxon>Bacteroidales</taxon>
        <taxon>Prevotellaceae</taxon>
        <taxon>Prevotella</taxon>
    </lineage>
</organism>
<feature type="region of interest" description="Disordered" evidence="1">
    <location>
        <begin position="41"/>
        <end position="62"/>
    </location>
</feature>
<dbReference type="RefSeq" id="WP_006953057.1">
    <property type="nucleotide sequence ID" value="NZ_JH594522.1"/>
</dbReference>
<evidence type="ECO:0000256" key="1">
    <source>
        <dbReference type="SAM" id="MobiDB-lite"/>
    </source>
</evidence>
<dbReference type="STRING" id="883158.HMPREF9140_01565"/>
<comment type="caution">
    <text evidence="2">The sequence shown here is derived from an EMBL/GenBank/DDBJ whole genome shotgun (WGS) entry which is preliminary data.</text>
</comment>
<sequence>MNQKRDNESREQQALNLQFSEERLQLLDTIREIVNDELNRRGVNRNDGDRGCNDKPPNSEIC</sequence>
<accession>H1Q3S7</accession>
<feature type="compositionally biased region" description="Basic and acidic residues" evidence="1">
    <location>
        <begin position="41"/>
        <end position="53"/>
    </location>
</feature>
<keyword evidence="3" id="KW-1185">Reference proteome</keyword>
<dbReference type="AlphaFoldDB" id="H1Q3S7"/>
<dbReference type="PATRIC" id="fig|883158.3.peg.1566"/>
<evidence type="ECO:0000313" key="2">
    <source>
        <dbReference type="EMBL" id="EHO68525.1"/>
    </source>
</evidence>
<reference evidence="2 3" key="1">
    <citation type="submission" date="2011-12" db="EMBL/GenBank/DDBJ databases">
        <title>The Genome Sequence of Prevotella micans F0438.</title>
        <authorList>
            <consortium name="The Broad Institute Genome Sequencing Platform"/>
            <person name="Earl A."/>
            <person name="Ward D."/>
            <person name="Feldgarden M."/>
            <person name="Gevers D."/>
            <person name="Izard J."/>
            <person name="Baranova O.V."/>
            <person name="Blanton J.M."/>
            <person name="Wade W.G."/>
            <person name="Dewhirst F.E."/>
            <person name="Young S.K."/>
            <person name="Zeng Q."/>
            <person name="Gargeya S."/>
            <person name="Fitzgerald M."/>
            <person name="Haas B."/>
            <person name="Abouelleil A."/>
            <person name="Alvarado L."/>
            <person name="Arachchi H.M."/>
            <person name="Berlin A."/>
            <person name="Chapman S.B."/>
            <person name="Gearin G."/>
            <person name="Goldberg J."/>
            <person name="Griggs A."/>
            <person name="Gujja S."/>
            <person name="Hansen M."/>
            <person name="Heiman D."/>
            <person name="Howarth C."/>
            <person name="Larimer J."/>
            <person name="Lui A."/>
            <person name="MacDonald P.J.P."/>
            <person name="McCowen C."/>
            <person name="Montmayeur A."/>
            <person name="Murphy C."/>
            <person name="Neiman D."/>
            <person name="Pearson M."/>
            <person name="Priest M."/>
            <person name="Roberts A."/>
            <person name="Saif S."/>
            <person name="Shea T."/>
            <person name="Sisk P."/>
            <person name="Stolte C."/>
            <person name="Sykes S."/>
            <person name="Wortman J."/>
            <person name="Nusbaum C."/>
            <person name="Birren B."/>
        </authorList>
    </citation>
    <scope>NUCLEOTIDE SEQUENCE [LARGE SCALE GENOMIC DNA]</scope>
    <source>
        <strain evidence="2 3">F0438</strain>
    </source>
</reference>
<evidence type="ECO:0000313" key="3">
    <source>
        <dbReference type="Proteomes" id="UP000016023"/>
    </source>
</evidence>
<dbReference type="EMBL" id="AGWK01000042">
    <property type="protein sequence ID" value="EHO68525.1"/>
    <property type="molecule type" value="Genomic_DNA"/>
</dbReference>